<sequence>MPAPVIDFNRPSLAGKELEYIQDAFSRAHISGDGYYSKKCHAFLETTLGVRRALLTTSCTHALEMAALLLNIQPGDEVIVPSFTFVSTVNAFVLRGARPIFIDIRPDTLNLDETRLEALLTPRTRAVLPVHYAGVACEMDTILEITARAQVPVVEDNAHGLFGRYKGRFLGTMGALATQSFHETKNITCGEGGALLINQPDLVERAEIIREKGTNRSRFFRGMVDKYTWVDVGSSYLPSDILAAILFGQLEAWQTIQARRQCLWETYAAGLSAWASAHDVRLPFVPEDAQQAYHMFYLLLPSLEIRTRLIQHLKDRGIYSVFHYLPLHLSDMGQQFGGRPGDCPVTEDVSDRLLRLPFHNALTTSALEQVISALHDFTF</sequence>
<name>A0A0P6XYU0_9CHLR</name>
<keyword evidence="5" id="KW-1185">Reference proteome</keyword>
<evidence type="ECO:0000313" key="5">
    <source>
        <dbReference type="Proteomes" id="UP000050501"/>
    </source>
</evidence>
<dbReference type="Proteomes" id="UP000050501">
    <property type="component" value="Unassembled WGS sequence"/>
</dbReference>
<organism evidence="4 5">
    <name type="scientific">Levilinea saccharolytica</name>
    <dbReference type="NCBI Taxonomy" id="229921"/>
    <lineage>
        <taxon>Bacteria</taxon>
        <taxon>Bacillati</taxon>
        <taxon>Chloroflexota</taxon>
        <taxon>Anaerolineae</taxon>
        <taxon>Anaerolineales</taxon>
        <taxon>Anaerolineaceae</taxon>
        <taxon>Levilinea</taxon>
    </lineage>
</organism>
<dbReference type="Pfam" id="PF01041">
    <property type="entry name" value="DegT_DnrJ_EryC1"/>
    <property type="match status" value="1"/>
</dbReference>
<keyword evidence="4" id="KW-0808">Transferase</keyword>
<dbReference type="SUPFAM" id="SSF53383">
    <property type="entry name" value="PLP-dependent transferases"/>
    <property type="match status" value="1"/>
</dbReference>
<dbReference type="Gene3D" id="3.90.1150.10">
    <property type="entry name" value="Aspartate Aminotransferase, domain 1"/>
    <property type="match status" value="1"/>
</dbReference>
<dbReference type="PIRSF" id="PIRSF000390">
    <property type="entry name" value="PLP_StrS"/>
    <property type="match status" value="1"/>
</dbReference>
<dbReference type="InterPro" id="IPR012749">
    <property type="entry name" value="WecE-like"/>
</dbReference>
<evidence type="ECO:0000256" key="2">
    <source>
        <dbReference type="PIRSR" id="PIRSR000390-2"/>
    </source>
</evidence>
<dbReference type="STRING" id="229921.ADN01_07030"/>
<dbReference type="CDD" id="cd00616">
    <property type="entry name" value="AHBA_syn"/>
    <property type="match status" value="1"/>
</dbReference>
<dbReference type="Gene3D" id="3.40.640.10">
    <property type="entry name" value="Type I PLP-dependent aspartate aminotransferase-like (Major domain)"/>
    <property type="match status" value="1"/>
</dbReference>
<dbReference type="RefSeq" id="WP_062418601.1">
    <property type="nucleotide sequence ID" value="NZ_DF967974.1"/>
</dbReference>
<dbReference type="InterPro" id="IPR015424">
    <property type="entry name" value="PyrdxlP-dep_Trfase"/>
</dbReference>
<dbReference type="GO" id="GO:0019180">
    <property type="term" value="F:dTDP-4-amino-4,6-dideoxygalactose transaminase activity"/>
    <property type="evidence" value="ECO:0007669"/>
    <property type="project" value="TreeGrafter"/>
</dbReference>
<evidence type="ECO:0000313" key="4">
    <source>
        <dbReference type="EMBL" id="KPL85115.1"/>
    </source>
</evidence>
<dbReference type="OrthoDB" id="9810913at2"/>
<dbReference type="InterPro" id="IPR015421">
    <property type="entry name" value="PyrdxlP-dep_Trfase_major"/>
</dbReference>
<dbReference type="InterPro" id="IPR015422">
    <property type="entry name" value="PyrdxlP-dep_Trfase_small"/>
</dbReference>
<comment type="caution">
    <text evidence="4">The sequence shown here is derived from an EMBL/GenBank/DDBJ whole genome shotgun (WGS) entry which is preliminary data.</text>
</comment>
<accession>A0A0P6XYU0</accession>
<dbReference type="PATRIC" id="fig|229921.5.peg.2295"/>
<dbReference type="FunFam" id="3.40.640.10:FF:000037">
    <property type="entry name" value="dTDP-4-amino-4,6-dideoxygalactose transaminase"/>
    <property type="match status" value="1"/>
</dbReference>
<feature type="active site" description="Proton acceptor" evidence="1">
    <location>
        <position position="185"/>
    </location>
</feature>
<dbReference type="GO" id="GO:0030170">
    <property type="term" value="F:pyridoxal phosphate binding"/>
    <property type="evidence" value="ECO:0007669"/>
    <property type="project" value="TreeGrafter"/>
</dbReference>
<evidence type="ECO:0000256" key="3">
    <source>
        <dbReference type="RuleBase" id="RU004508"/>
    </source>
</evidence>
<proteinExistence type="inferred from homology"/>
<reference evidence="4 5" key="1">
    <citation type="submission" date="2015-07" db="EMBL/GenBank/DDBJ databases">
        <title>Genome sequence of Levilinea saccharolytica DSM 16555.</title>
        <authorList>
            <person name="Hemp J."/>
            <person name="Ward L.M."/>
            <person name="Pace L.A."/>
            <person name="Fischer W.W."/>
        </authorList>
    </citation>
    <scope>NUCLEOTIDE SEQUENCE [LARGE SCALE GENOMIC DNA]</scope>
    <source>
        <strain evidence="4 5">KIBI-1</strain>
    </source>
</reference>
<gene>
    <name evidence="4" type="ORF">ADN01_07030</name>
</gene>
<dbReference type="NCBIfam" id="NF008687">
    <property type="entry name" value="PRK11706.1"/>
    <property type="match status" value="1"/>
</dbReference>
<dbReference type="GO" id="GO:0000271">
    <property type="term" value="P:polysaccharide biosynthetic process"/>
    <property type="evidence" value="ECO:0007669"/>
    <property type="project" value="TreeGrafter"/>
</dbReference>
<protein>
    <submittedName>
        <fullName evidence="4">TDP-4-oxo-6-deoxy-D-glucose aminotransferase</fullName>
    </submittedName>
</protein>
<dbReference type="AlphaFoldDB" id="A0A0P6XYU0"/>
<comment type="similarity">
    <text evidence="3">Belongs to the DegT/DnrJ/EryC1 family.</text>
</comment>
<feature type="modified residue" description="N6-(pyridoxal phosphate)lysine" evidence="2">
    <location>
        <position position="185"/>
    </location>
</feature>
<dbReference type="PANTHER" id="PTHR30244:SF34">
    <property type="entry name" value="DTDP-4-AMINO-4,6-DIDEOXYGALACTOSE TRANSAMINASE"/>
    <property type="match status" value="1"/>
</dbReference>
<keyword evidence="4" id="KW-0032">Aminotransferase</keyword>
<dbReference type="InterPro" id="IPR000653">
    <property type="entry name" value="DegT/StrS_aminotransferase"/>
</dbReference>
<dbReference type="NCBIfam" id="TIGR02379">
    <property type="entry name" value="ECA_wecE"/>
    <property type="match status" value="1"/>
</dbReference>
<keyword evidence="2 3" id="KW-0663">Pyridoxal phosphate</keyword>
<dbReference type="EMBL" id="LGCM01000027">
    <property type="protein sequence ID" value="KPL85115.1"/>
    <property type="molecule type" value="Genomic_DNA"/>
</dbReference>
<dbReference type="PANTHER" id="PTHR30244">
    <property type="entry name" value="TRANSAMINASE"/>
    <property type="match status" value="1"/>
</dbReference>
<evidence type="ECO:0000256" key="1">
    <source>
        <dbReference type="PIRSR" id="PIRSR000390-1"/>
    </source>
</evidence>